<keyword evidence="3 5" id="KW-0460">Magnesium</keyword>
<dbReference type="STRING" id="1210086.GCA_001613105_05302"/>
<dbReference type="PANTHER" id="PTHR32308:SF0">
    <property type="entry name" value="HPCH_HPAI ALDOLASE_CITRATE LYASE DOMAIN-CONTAINING PROTEIN"/>
    <property type="match status" value="1"/>
</dbReference>
<dbReference type="SUPFAM" id="SSF51621">
    <property type="entry name" value="Phosphoenolpyruvate/pyruvate domain"/>
    <property type="match status" value="1"/>
</dbReference>
<feature type="binding site" evidence="4">
    <location>
        <position position="70"/>
    </location>
    <ligand>
        <name>substrate</name>
    </ligand>
</feature>
<evidence type="ECO:0000256" key="4">
    <source>
        <dbReference type="PIRSR" id="PIRSR015582-1"/>
    </source>
</evidence>
<dbReference type="GO" id="GO:0016829">
    <property type="term" value="F:lyase activity"/>
    <property type="evidence" value="ECO:0007669"/>
    <property type="project" value="UniProtKB-KW"/>
</dbReference>
<feature type="binding site" evidence="5">
    <location>
        <position position="128"/>
    </location>
    <ligand>
        <name>Mg(2+)</name>
        <dbReference type="ChEBI" id="CHEBI:18420"/>
    </ligand>
</feature>
<organism evidence="7 8">
    <name type="scientific">Nocardia pseudobrasiliensis</name>
    <dbReference type="NCBI Taxonomy" id="45979"/>
    <lineage>
        <taxon>Bacteria</taxon>
        <taxon>Bacillati</taxon>
        <taxon>Actinomycetota</taxon>
        <taxon>Actinomycetes</taxon>
        <taxon>Mycobacteriales</taxon>
        <taxon>Nocardiaceae</taxon>
        <taxon>Nocardia</taxon>
    </lineage>
</organism>
<proteinExistence type="predicted"/>
<dbReference type="InterPro" id="IPR015813">
    <property type="entry name" value="Pyrv/PenolPyrv_kinase-like_dom"/>
</dbReference>
<dbReference type="InterPro" id="IPR040442">
    <property type="entry name" value="Pyrv_kinase-like_dom_sf"/>
</dbReference>
<dbReference type="GO" id="GO:0000287">
    <property type="term" value="F:magnesium ion binding"/>
    <property type="evidence" value="ECO:0007669"/>
    <property type="project" value="TreeGrafter"/>
</dbReference>
<feature type="domain" description="HpcH/HpaI aldolase/citrate lyase" evidence="6">
    <location>
        <begin position="10"/>
        <end position="218"/>
    </location>
</feature>
<evidence type="ECO:0000313" key="7">
    <source>
        <dbReference type="EMBL" id="RDI62821.1"/>
    </source>
</evidence>
<accession>A0A370HY33</accession>
<sequence>MTAGARAIPRSIFYTPALSLDRVVKAWSYDADVHLIDLEDSVPAQAKSQARIICREALEKAPNPANIAVRINELGSIEAMRDLIMLAESSAAPGFIVMTMVCAPAEITLVRNAFAAAGRHPEIYVTVETVEAIAAMDAVAAVSDGLVFGSADFAATLGIEITWAGMLGARHAMAMACARYGIACIDTSNFHLEEPASLQEEIDGTRALGFHGKVAIHPEQLAAINRAYRPDPDELRFARRVTEAVPVGGVAVLDGNMVGPPFARKARAAVALADAWTARFGGRE</sequence>
<dbReference type="GO" id="GO:0006107">
    <property type="term" value="P:oxaloacetate metabolic process"/>
    <property type="evidence" value="ECO:0007669"/>
    <property type="project" value="TreeGrafter"/>
</dbReference>
<evidence type="ECO:0000256" key="3">
    <source>
        <dbReference type="ARBA" id="ARBA00022842"/>
    </source>
</evidence>
<dbReference type="RefSeq" id="WP_068003024.1">
    <property type="nucleotide sequence ID" value="NZ_QQBC01000012.1"/>
</dbReference>
<keyword evidence="2 5" id="KW-0479">Metal-binding</keyword>
<dbReference type="Gene3D" id="3.20.20.60">
    <property type="entry name" value="Phosphoenolpyruvate-binding domains"/>
    <property type="match status" value="1"/>
</dbReference>
<dbReference type="EMBL" id="QQBC01000012">
    <property type="protein sequence ID" value="RDI62821.1"/>
    <property type="molecule type" value="Genomic_DNA"/>
</dbReference>
<dbReference type="AlphaFoldDB" id="A0A370HY33"/>
<reference evidence="7 8" key="1">
    <citation type="submission" date="2018-07" db="EMBL/GenBank/DDBJ databases">
        <title>Genomic Encyclopedia of Type Strains, Phase IV (KMG-IV): sequencing the most valuable type-strain genomes for metagenomic binning, comparative biology and taxonomic classification.</title>
        <authorList>
            <person name="Goeker M."/>
        </authorList>
    </citation>
    <scope>NUCLEOTIDE SEQUENCE [LARGE SCALE GENOMIC DNA]</scope>
    <source>
        <strain evidence="7 8">DSM 44290</strain>
    </source>
</reference>
<dbReference type="PANTHER" id="PTHR32308">
    <property type="entry name" value="LYASE BETA SUBUNIT, PUTATIVE (AFU_ORTHOLOGUE AFUA_4G13030)-RELATED"/>
    <property type="match status" value="1"/>
</dbReference>
<dbReference type="Pfam" id="PF03328">
    <property type="entry name" value="HpcH_HpaI"/>
    <property type="match status" value="1"/>
</dbReference>
<keyword evidence="8" id="KW-1185">Reference proteome</keyword>
<evidence type="ECO:0000256" key="2">
    <source>
        <dbReference type="ARBA" id="ARBA00022723"/>
    </source>
</evidence>
<dbReference type="Proteomes" id="UP000254869">
    <property type="component" value="Unassembled WGS sequence"/>
</dbReference>
<dbReference type="InterPro" id="IPR011206">
    <property type="entry name" value="Citrate_lyase_beta/mcl1/mcl2"/>
</dbReference>
<name>A0A370HY33_9NOCA</name>
<dbReference type="InterPro" id="IPR005000">
    <property type="entry name" value="Aldolase/citrate-lyase_domain"/>
</dbReference>
<gene>
    <name evidence="7" type="ORF">DFR76_112139</name>
</gene>
<comment type="cofactor">
    <cofactor evidence="1">
        <name>Mg(2+)</name>
        <dbReference type="ChEBI" id="CHEBI:18420"/>
    </cofactor>
</comment>
<feature type="binding site" evidence="4">
    <location>
        <position position="128"/>
    </location>
    <ligand>
        <name>substrate</name>
    </ligand>
</feature>
<evidence type="ECO:0000256" key="5">
    <source>
        <dbReference type="PIRSR" id="PIRSR015582-2"/>
    </source>
</evidence>
<dbReference type="PIRSF" id="PIRSF015582">
    <property type="entry name" value="Cit_lyase_B"/>
    <property type="match status" value="1"/>
</dbReference>
<evidence type="ECO:0000256" key="1">
    <source>
        <dbReference type="ARBA" id="ARBA00001946"/>
    </source>
</evidence>
<evidence type="ECO:0000313" key="8">
    <source>
        <dbReference type="Proteomes" id="UP000254869"/>
    </source>
</evidence>
<comment type="caution">
    <text evidence="7">The sequence shown here is derived from an EMBL/GenBank/DDBJ whole genome shotgun (WGS) entry which is preliminary data.</text>
</comment>
<keyword evidence="7" id="KW-0456">Lyase</keyword>
<evidence type="ECO:0000259" key="6">
    <source>
        <dbReference type="Pfam" id="PF03328"/>
    </source>
</evidence>
<feature type="binding site" evidence="5">
    <location>
        <position position="152"/>
    </location>
    <ligand>
        <name>Mg(2+)</name>
        <dbReference type="ChEBI" id="CHEBI:18420"/>
    </ligand>
</feature>
<protein>
    <submittedName>
        <fullName evidence="7">Citrate lyase subunit beta/citryl-CoA lyase/(S)-citramalyl-CoA lyase</fullName>
    </submittedName>
</protein>